<dbReference type="EC" id="3.1.4.52" evidence="2"/>
<keyword evidence="3" id="KW-1185">Reference proteome</keyword>
<dbReference type="PANTHER" id="PTHR33121:SF76">
    <property type="entry name" value="SIGNALING PROTEIN"/>
    <property type="match status" value="1"/>
</dbReference>
<dbReference type="InterPro" id="IPR029016">
    <property type="entry name" value="GAF-like_dom_sf"/>
</dbReference>
<dbReference type="PANTHER" id="PTHR33121">
    <property type="entry name" value="CYCLIC DI-GMP PHOSPHODIESTERASE PDEF"/>
    <property type="match status" value="1"/>
</dbReference>
<organism evidence="2 3">
    <name type="scientific">Palleronia abyssalis</name>
    <dbReference type="NCBI Taxonomy" id="1501240"/>
    <lineage>
        <taxon>Bacteria</taxon>
        <taxon>Pseudomonadati</taxon>
        <taxon>Pseudomonadota</taxon>
        <taxon>Alphaproteobacteria</taxon>
        <taxon>Rhodobacterales</taxon>
        <taxon>Roseobacteraceae</taxon>
        <taxon>Palleronia</taxon>
    </lineage>
</organism>
<keyword evidence="2" id="KW-0378">Hydrolase</keyword>
<evidence type="ECO:0000259" key="1">
    <source>
        <dbReference type="PROSITE" id="PS50883"/>
    </source>
</evidence>
<protein>
    <submittedName>
        <fullName evidence="2">Cyclic di-GMP phosphodiesterase CdpA</fullName>
        <ecNumber evidence="2">3.1.4.52</ecNumber>
    </submittedName>
</protein>
<dbReference type="Gene3D" id="3.30.450.40">
    <property type="match status" value="1"/>
</dbReference>
<accession>A0A2R8C1Z9</accession>
<dbReference type="CDD" id="cd01948">
    <property type="entry name" value="EAL"/>
    <property type="match status" value="1"/>
</dbReference>
<evidence type="ECO:0000313" key="2">
    <source>
        <dbReference type="EMBL" id="SPJ26454.1"/>
    </source>
</evidence>
<dbReference type="SMART" id="SM00052">
    <property type="entry name" value="EAL"/>
    <property type="match status" value="1"/>
</dbReference>
<gene>
    <name evidence="2" type="primary">cdpA</name>
    <name evidence="2" type="ORF">PAA8504_04316</name>
</gene>
<dbReference type="InterPro" id="IPR035919">
    <property type="entry name" value="EAL_sf"/>
</dbReference>
<dbReference type="InterPro" id="IPR050706">
    <property type="entry name" value="Cyclic-di-GMP_PDE-like"/>
</dbReference>
<dbReference type="Proteomes" id="UP000244912">
    <property type="component" value="Unassembled WGS sequence"/>
</dbReference>
<dbReference type="SUPFAM" id="SSF55781">
    <property type="entry name" value="GAF domain-like"/>
    <property type="match status" value="1"/>
</dbReference>
<evidence type="ECO:0000313" key="3">
    <source>
        <dbReference type="Proteomes" id="UP000244912"/>
    </source>
</evidence>
<sequence>MSLSRNGGANQAIAKYLSAVRSQLNMEIAYLGELVGEDIVFRSIDAPGLEHLASVGDRHLASAVYCKHILSGSLPRLIPNTSREPLCMELEITHLIPIGSHVGIPIYGSDGNVYGMFCCLSREPIEGIGPVDLKVAELFASLISDEIGHFISEQSSRAELSALIEEVIEKRAFSIVFQPIFDLSAMQVIGCEALSRFDMSVDASPAPWFQAARAVGLSEELEMAAFKAAVEAVRYLPDEFYVSVNLSPATILSVDVLAEIPAALHSRLVVEVAEEDKIKDDLAMAEALLPLRDVGLRIAIDDAGAGSAGIQRLVKLAPDIVKLDISLTKGIDMEIGKSAMAAAMVYFAAKTGAKVTAEGIETKAELCALQALGVHCGQGWFLGRPKPADTLTKTYSFEN</sequence>
<feature type="domain" description="EAL" evidence="1">
    <location>
        <begin position="157"/>
        <end position="399"/>
    </location>
</feature>
<dbReference type="InterPro" id="IPR001633">
    <property type="entry name" value="EAL_dom"/>
</dbReference>
<reference evidence="2 3" key="1">
    <citation type="submission" date="2018-03" db="EMBL/GenBank/DDBJ databases">
        <authorList>
            <person name="Keele B.F."/>
        </authorList>
    </citation>
    <scope>NUCLEOTIDE SEQUENCE [LARGE SCALE GENOMIC DNA]</scope>
    <source>
        <strain evidence="2 3">CECT 8504</strain>
    </source>
</reference>
<dbReference type="SUPFAM" id="SSF141868">
    <property type="entry name" value="EAL domain-like"/>
    <property type="match status" value="1"/>
</dbReference>
<proteinExistence type="predicted"/>
<dbReference type="Gene3D" id="3.20.20.450">
    <property type="entry name" value="EAL domain"/>
    <property type="match status" value="1"/>
</dbReference>
<dbReference type="GO" id="GO:0071111">
    <property type="term" value="F:cyclic-guanylate-specific phosphodiesterase activity"/>
    <property type="evidence" value="ECO:0007669"/>
    <property type="project" value="UniProtKB-EC"/>
</dbReference>
<dbReference type="EMBL" id="ONZF01000021">
    <property type="protein sequence ID" value="SPJ26454.1"/>
    <property type="molecule type" value="Genomic_DNA"/>
</dbReference>
<dbReference type="Pfam" id="PF00563">
    <property type="entry name" value="EAL"/>
    <property type="match status" value="1"/>
</dbReference>
<dbReference type="PROSITE" id="PS50883">
    <property type="entry name" value="EAL"/>
    <property type="match status" value="1"/>
</dbReference>
<dbReference type="AlphaFoldDB" id="A0A2R8C1Z9"/>
<name>A0A2R8C1Z9_9RHOB</name>